<dbReference type="PROSITE" id="PS00154">
    <property type="entry name" value="ATPASE_E1_E2"/>
    <property type="match status" value="1"/>
</dbReference>
<dbReference type="Pfam" id="PF00702">
    <property type="entry name" value="Hydrolase"/>
    <property type="match status" value="1"/>
</dbReference>
<dbReference type="InterPro" id="IPR036412">
    <property type="entry name" value="HAD-like_sf"/>
</dbReference>
<dbReference type="Gene3D" id="3.40.1110.10">
    <property type="entry name" value="Calcium-transporting ATPase, cytoplasmic domain N"/>
    <property type="match status" value="1"/>
</dbReference>
<feature type="transmembrane region" description="Helical" evidence="10">
    <location>
        <begin position="974"/>
        <end position="996"/>
    </location>
</feature>
<evidence type="ECO:0000259" key="11">
    <source>
        <dbReference type="SMART" id="SM00831"/>
    </source>
</evidence>
<dbReference type="Gene3D" id="3.40.50.1000">
    <property type="entry name" value="HAD superfamily/HAD-like"/>
    <property type="match status" value="2"/>
</dbReference>
<feature type="domain" description="Cation-transporting P-type ATPase N-terminal" evidence="11">
    <location>
        <begin position="45"/>
        <end position="119"/>
    </location>
</feature>
<feature type="transmembrane region" description="Helical" evidence="10">
    <location>
        <begin position="91"/>
        <end position="116"/>
    </location>
</feature>
<protein>
    <recommendedName>
        <fullName evidence="11">Cation-transporting P-type ATPase N-terminal domain-containing protein</fullName>
    </recommendedName>
</protein>
<feature type="transmembrane region" description="Helical" evidence="10">
    <location>
        <begin position="1121"/>
        <end position="1142"/>
    </location>
</feature>
<evidence type="ECO:0000256" key="5">
    <source>
        <dbReference type="ARBA" id="ARBA00022840"/>
    </source>
</evidence>
<feature type="transmembrane region" description="Helical" evidence="10">
    <location>
        <begin position="334"/>
        <end position="356"/>
    </location>
</feature>
<dbReference type="GO" id="GO:0016887">
    <property type="term" value="F:ATP hydrolysis activity"/>
    <property type="evidence" value="ECO:0007669"/>
    <property type="project" value="InterPro"/>
</dbReference>
<dbReference type="GO" id="GO:0005391">
    <property type="term" value="F:P-type sodium:potassium-exchanging transporter activity"/>
    <property type="evidence" value="ECO:0007669"/>
    <property type="project" value="TreeGrafter"/>
</dbReference>
<evidence type="ECO:0000256" key="8">
    <source>
        <dbReference type="ARBA" id="ARBA00023136"/>
    </source>
</evidence>
<evidence type="ECO:0000256" key="7">
    <source>
        <dbReference type="ARBA" id="ARBA00022989"/>
    </source>
</evidence>
<dbReference type="InterPro" id="IPR001757">
    <property type="entry name" value="P_typ_ATPase"/>
</dbReference>
<sequence length="1191" mass="133423">MDNRGLQSDGPPELTTAPTTKSSHIRNDSTVDLWATVDRSRLEQDVHIIPLQELYNRYHTDPRTGLTSGAVPDARAQYGDNKLEPPKQPSYVWLLFKELFMGFNIILWVAGILAFLAYKPFGEPDPQIANLALGVVLLLVITCNSALNVYQQLKSIKIVAAFSKLLPTLATVRRDGREQQIVTDEIVPGDIILVRMGDKLPADCRFISCDGVKVNTSELTGESKPVSITVRCSSATFMESTNIGFYSTMVEQGTGEAVVIATGDNTVLGKMSKLTRGSSGDEVTGLHREVNRFVLFVCVCTLVGITILWITWGAWLNQDHHAFLSYDANIVNSIGMIVGFLPVGLPSAVTLVLTIVAKQMYRQRVLVKSLQIVETFNSVSVIATDKTGTLTQNKMTITHILWDTEGVYKVPSNVPEPAKPETILQTIRRLSSGAVETARRLSMGAATVVRKLSSGNINQPQRMSSAFNDDNEANNIPNEASEVQIQAFRDLLLGAALCNNAEKQMVQDAQIGQDVSKMKSELCVVGDAADTALYNLCVDKCYIDIDKVRKVNPRLKALPFNSSNKFMITANEIETLDSSIPQQERTILVLLKGAPDIVIQRCSTYKTNNDDTAPLDNEMKNKLFKRQEELGKSGYRVIAMSQLRFTRQEYDDIMQNYKDKQRAASSQEGEDLNGFPSNNYCFVGLFSLLDPPRPEVPDAVLKARRAQIRVAMVTGDHPTTAKAIAKQVNILTPEIADMNGVDTFKLEKDQNGKSMLHLYRNDKLVETHEPGEIKRTDSLSKNAKDMIRRSSIAAGEIVETTPPWYKRAWKSMKNQVVEPESDMETTDKMEYIPYAIVVAGAEINYMDDFMWDWVLSHQELVFARTSPEQKLKIVSEFQRRGEVVAVTGDGTNDAPALKCAHLGVAMQSGTEVSKEAGDMILLDNNFASIIQAIETGRLLSDNLKKVAVYLLPGGSWSQIWPVFFNLWFGMPLALSAFLATIFCMVNDVFMSLAMVTEKPERDIMSRAPSIRSKDHLLNLKLLFHAYVLVGNFECFTGFFCFCYYWIDHHVPFYSFMFTFEHFGTNPVTPYSVDQLAKMTLVAQSVYYCSVCLFQFFNYFATRTRYTSIIEHNPLWGKGQNLYVFAAMIVSAGIQLIVTQVGWFNRTFATGPVPVKYVMPTLGFGMAWLLIDEFRKWCIRRWPRGFIARMAW</sequence>
<keyword evidence="6" id="KW-1278">Translocase</keyword>
<dbReference type="SUPFAM" id="SSF81653">
    <property type="entry name" value="Calcium ATPase, transduction domain A"/>
    <property type="match status" value="1"/>
</dbReference>
<evidence type="ECO:0000256" key="2">
    <source>
        <dbReference type="ARBA" id="ARBA00022475"/>
    </source>
</evidence>
<evidence type="ECO:0000313" key="13">
    <source>
        <dbReference type="Proteomes" id="UP000663891"/>
    </source>
</evidence>
<dbReference type="GO" id="GO:0036376">
    <property type="term" value="P:sodium ion export across plasma membrane"/>
    <property type="evidence" value="ECO:0007669"/>
    <property type="project" value="TreeGrafter"/>
</dbReference>
<evidence type="ECO:0000256" key="9">
    <source>
        <dbReference type="SAM" id="MobiDB-lite"/>
    </source>
</evidence>
<keyword evidence="2" id="KW-1003">Cell membrane</keyword>
<dbReference type="InterPro" id="IPR044492">
    <property type="entry name" value="P_typ_ATPase_HD_dom"/>
</dbReference>
<dbReference type="Pfam" id="PF00122">
    <property type="entry name" value="E1-E2_ATPase"/>
    <property type="match status" value="1"/>
</dbReference>
<comment type="caution">
    <text evidence="12">The sequence shown here is derived from an EMBL/GenBank/DDBJ whole genome shotgun (WGS) entry which is preliminary data.</text>
</comment>
<dbReference type="GO" id="GO:0006883">
    <property type="term" value="P:intracellular sodium ion homeostasis"/>
    <property type="evidence" value="ECO:0007669"/>
    <property type="project" value="TreeGrafter"/>
</dbReference>
<feature type="transmembrane region" description="Helical" evidence="10">
    <location>
        <begin position="293"/>
        <end position="314"/>
    </location>
</feature>
<feature type="transmembrane region" description="Helical" evidence="10">
    <location>
        <begin position="1154"/>
        <end position="1170"/>
    </location>
</feature>
<dbReference type="SUPFAM" id="SSF56784">
    <property type="entry name" value="HAD-like"/>
    <property type="match status" value="1"/>
</dbReference>
<dbReference type="PRINTS" id="PR00119">
    <property type="entry name" value="CATATPASE"/>
</dbReference>
<evidence type="ECO:0000256" key="4">
    <source>
        <dbReference type="ARBA" id="ARBA00022741"/>
    </source>
</evidence>
<dbReference type="SUPFAM" id="SSF81665">
    <property type="entry name" value="Calcium ATPase, transmembrane domain M"/>
    <property type="match status" value="1"/>
</dbReference>
<dbReference type="PANTHER" id="PTHR43294">
    <property type="entry name" value="SODIUM/POTASSIUM-TRANSPORTING ATPASE SUBUNIT ALPHA"/>
    <property type="match status" value="1"/>
</dbReference>
<dbReference type="Pfam" id="PF00689">
    <property type="entry name" value="Cation_ATPase_C"/>
    <property type="match status" value="1"/>
</dbReference>
<dbReference type="Gene3D" id="2.70.150.10">
    <property type="entry name" value="Calcium-transporting ATPase, cytoplasmic transduction domain A"/>
    <property type="match status" value="1"/>
</dbReference>
<dbReference type="GO" id="GO:0030007">
    <property type="term" value="P:intracellular potassium ion homeostasis"/>
    <property type="evidence" value="ECO:0007669"/>
    <property type="project" value="TreeGrafter"/>
</dbReference>
<dbReference type="InterPro" id="IPR006068">
    <property type="entry name" value="ATPase_P-typ_cation-transptr_C"/>
</dbReference>
<feature type="region of interest" description="Disordered" evidence="9">
    <location>
        <begin position="1"/>
        <end position="24"/>
    </location>
</feature>
<keyword evidence="4" id="KW-0547">Nucleotide-binding</keyword>
<gene>
    <name evidence="12" type="ORF">VCS650_LOCUS14998</name>
</gene>
<dbReference type="InterPro" id="IPR050510">
    <property type="entry name" value="Cation_transp_ATPase_P-type"/>
</dbReference>
<feature type="transmembrane region" description="Helical" evidence="10">
    <location>
        <begin position="1021"/>
        <end position="1046"/>
    </location>
</feature>
<dbReference type="SFLD" id="SFLDF00027">
    <property type="entry name" value="p-type_atpase"/>
    <property type="match status" value="1"/>
</dbReference>
<feature type="transmembrane region" description="Helical" evidence="10">
    <location>
        <begin position="946"/>
        <end position="968"/>
    </location>
</feature>
<dbReference type="SUPFAM" id="SSF81660">
    <property type="entry name" value="Metal cation-transporting ATPase, ATP-binding domain N"/>
    <property type="match status" value="1"/>
</dbReference>
<dbReference type="SFLD" id="SFLDG00002">
    <property type="entry name" value="C1.7:_P-type_atpase_like"/>
    <property type="match status" value="1"/>
</dbReference>
<dbReference type="PRINTS" id="PR00121">
    <property type="entry name" value="NAKATPASE"/>
</dbReference>
<dbReference type="SMART" id="SM00831">
    <property type="entry name" value="Cation_ATPase_N"/>
    <property type="match status" value="1"/>
</dbReference>
<accession>A0A814H863</accession>
<feature type="transmembrane region" description="Helical" evidence="10">
    <location>
        <begin position="128"/>
        <end position="147"/>
    </location>
</feature>
<evidence type="ECO:0000313" key="12">
    <source>
        <dbReference type="EMBL" id="CAF1006045.1"/>
    </source>
</evidence>
<dbReference type="SFLD" id="SFLDS00003">
    <property type="entry name" value="Haloacid_Dehalogenase"/>
    <property type="match status" value="1"/>
</dbReference>
<comment type="subcellular location">
    <subcellularLocation>
        <location evidence="1">Cell membrane</location>
        <topology evidence="1">Multi-pass membrane protein</topology>
    </subcellularLocation>
</comment>
<dbReference type="InterPro" id="IPR018303">
    <property type="entry name" value="ATPase_P-typ_P_site"/>
</dbReference>
<keyword evidence="8 10" id="KW-0472">Membrane</keyword>
<dbReference type="Proteomes" id="UP000663891">
    <property type="component" value="Unassembled WGS sequence"/>
</dbReference>
<dbReference type="Gene3D" id="1.20.1110.10">
    <property type="entry name" value="Calcium-transporting ATPase, transmembrane domain"/>
    <property type="match status" value="2"/>
</dbReference>
<dbReference type="EMBL" id="CAJNON010000128">
    <property type="protein sequence ID" value="CAF1006045.1"/>
    <property type="molecule type" value="Genomic_DNA"/>
</dbReference>
<dbReference type="GO" id="GO:0005524">
    <property type="term" value="F:ATP binding"/>
    <property type="evidence" value="ECO:0007669"/>
    <property type="project" value="UniProtKB-KW"/>
</dbReference>
<keyword evidence="3 10" id="KW-0812">Transmembrane</keyword>
<evidence type="ECO:0000256" key="1">
    <source>
        <dbReference type="ARBA" id="ARBA00004651"/>
    </source>
</evidence>
<evidence type="ECO:0000256" key="6">
    <source>
        <dbReference type="ARBA" id="ARBA00022967"/>
    </source>
</evidence>
<keyword evidence="7 10" id="KW-1133">Transmembrane helix</keyword>
<keyword evidence="5" id="KW-0067">ATP-binding</keyword>
<dbReference type="GO" id="GO:1990573">
    <property type="term" value="P:potassium ion import across plasma membrane"/>
    <property type="evidence" value="ECO:0007669"/>
    <property type="project" value="TreeGrafter"/>
</dbReference>
<name>A0A814H863_9BILA</name>
<reference evidence="12" key="1">
    <citation type="submission" date="2021-02" db="EMBL/GenBank/DDBJ databases">
        <authorList>
            <person name="Nowell W R."/>
        </authorList>
    </citation>
    <scope>NUCLEOTIDE SEQUENCE</scope>
</reference>
<dbReference type="InterPro" id="IPR023299">
    <property type="entry name" value="ATPase_P-typ_cyto_dom_N"/>
</dbReference>
<dbReference type="AlphaFoldDB" id="A0A814H863"/>
<dbReference type="GO" id="GO:0005886">
    <property type="term" value="C:plasma membrane"/>
    <property type="evidence" value="ECO:0007669"/>
    <property type="project" value="UniProtKB-SubCell"/>
</dbReference>
<evidence type="ECO:0000256" key="10">
    <source>
        <dbReference type="SAM" id="Phobius"/>
    </source>
</evidence>
<dbReference type="PANTHER" id="PTHR43294:SF21">
    <property type="entry name" value="CATION TRANSPORTING ATPASE"/>
    <property type="match status" value="1"/>
</dbReference>
<dbReference type="InterPro" id="IPR023214">
    <property type="entry name" value="HAD_sf"/>
</dbReference>
<dbReference type="InterPro" id="IPR059000">
    <property type="entry name" value="ATPase_P-type_domA"/>
</dbReference>
<proteinExistence type="predicted"/>
<dbReference type="InterPro" id="IPR008250">
    <property type="entry name" value="ATPase_P-typ_transduc_dom_A_sf"/>
</dbReference>
<dbReference type="OrthoDB" id="158672at2759"/>
<dbReference type="Pfam" id="PF00690">
    <property type="entry name" value="Cation_ATPase_N"/>
    <property type="match status" value="1"/>
</dbReference>
<organism evidence="12 13">
    <name type="scientific">Adineta steineri</name>
    <dbReference type="NCBI Taxonomy" id="433720"/>
    <lineage>
        <taxon>Eukaryota</taxon>
        <taxon>Metazoa</taxon>
        <taxon>Spiralia</taxon>
        <taxon>Gnathifera</taxon>
        <taxon>Rotifera</taxon>
        <taxon>Eurotatoria</taxon>
        <taxon>Bdelloidea</taxon>
        <taxon>Adinetida</taxon>
        <taxon>Adinetidae</taxon>
        <taxon>Adineta</taxon>
    </lineage>
</organism>
<dbReference type="InterPro" id="IPR023298">
    <property type="entry name" value="ATPase_P-typ_TM_dom_sf"/>
</dbReference>
<dbReference type="NCBIfam" id="TIGR01494">
    <property type="entry name" value="ATPase_P-type"/>
    <property type="match status" value="2"/>
</dbReference>
<evidence type="ECO:0000256" key="3">
    <source>
        <dbReference type="ARBA" id="ARBA00022692"/>
    </source>
</evidence>
<feature type="transmembrane region" description="Helical" evidence="10">
    <location>
        <begin position="1080"/>
        <end position="1100"/>
    </location>
</feature>
<dbReference type="GO" id="GO:1902600">
    <property type="term" value="P:proton transmembrane transport"/>
    <property type="evidence" value="ECO:0007669"/>
    <property type="project" value="TreeGrafter"/>
</dbReference>
<dbReference type="InterPro" id="IPR004014">
    <property type="entry name" value="ATPase_P-typ_cation-transptr_N"/>
</dbReference>
<dbReference type="Pfam" id="PF13246">
    <property type="entry name" value="Cation_ATPase"/>
    <property type="match status" value="1"/>
</dbReference>